<evidence type="ECO:0000313" key="3">
    <source>
        <dbReference type="Proteomes" id="UP000005439"/>
    </source>
</evidence>
<dbReference type="PATRIC" id="fig|679936.5.peg.1828"/>
<organism evidence="2 3">
    <name type="scientific">Sulfobacillus acidophilus (strain ATCC 700253 / DSM 10332 / NAL)</name>
    <dbReference type="NCBI Taxonomy" id="679936"/>
    <lineage>
        <taxon>Bacteria</taxon>
        <taxon>Bacillati</taxon>
        <taxon>Bacillota</taxon>
        <taxon>Clostridia</taxon>
        <taxon>Eubacteriales</taxon>
        <taxon>Clostridiales Family XVII. Incertae Sedis</taxon>
        <taxon>Sulfobacillus</taxon>
    </lineage>
</organism>
<gene>
    <name evidence="2" type="ordered locus">Sulac_1764</name>
</gene>
<dbReference type="Gene3D" id="3.30.1330.40">
    <property type="entry name" value="RutC-like"/>
    <property type="match status" value="1"/>
</dbReference>
<dbReference type="EMBL" id="CP003179">
    <property type="protein sequence ID" value="AEW05257.1"/>
    <property type="molecule type" value="Genomic_DNA"/>
</dbReference>
<dbReference type="HOGENOM" id="CLU_104845_0_1_9"/>
<keyword evidence="3" id="KW-1185">Reference proteome</keyword>
<reference evidence="3" key="1">
    <citation type="submission" date="2011-12" db="EMBL/GenBank/DDBJ databases">
        <title>The complete genome of chromosome of Sulfobacillus acidophilus DSM 10332.</title>
        <authorList>
            <person name="Lucas S."/>
            <person name="Han J."/>
            <person name="Lapidus A."/>
            <person name="Bruce D."/>
            <person name="Goodwin L."/>
            <person name="Pitluck S."/>
            <person name="Peters L."/>
            <person name="Kyrpides N."/>
            <person name="Mavromatis K."/>
            <person name="Ivanova N."/>
            <person name="Mikhailova N."/>
            <person name="Chertkov O."/>
            <person name="Saunders E."/>
            <person name="Detter J.C."/>
            <person name="Tapia R."/>
            <person name="Han C."/>
            <person name="Land M."/>
            <person name="Hauser L."/>
            <person name="Markowitz V."/>
            <person name="Cheng J.-F."/>
            <person name="Hugenholtz P."/>
            <person name="Woyke T."/>
            <person name="Wu D."/>
            <person name="Pukall R."/>
            <person name="Gehrich-Schroeter G."/>
            <person name="Schneider S."/>
            <person name="Klenk H.-P."/>
            <person name="Eisen J.A."/>
        </authorList>
    </citation>
    <scope>NUCLEOTIDE SEQUENCE [LARGE SCALE GENOMIC DNA]</scope>
    <source>
        <strain evidence="3">ATCC 700253 / DSM 10332 / NAL</strain>
    </source>
</reference>
<dbReference type="Pfam" id="PF14588">
    <property type="entry name" value="YjgF_endoribonc"/>
    <property type="match status" value="1"/>
</dbReference>
<dbReference type="PANTHER" id="PTHR43760">
    <property type="entry name" value="ENDORIBONUCLEASE-RELATED"/>
    <property type="match status" value="1"/>
</dbReference>
<feature type="domain" description="Endoribonuclease L-PSP/chorismate mutase-like" evidence="1">
    <location>
        <begin position="6"/>
        <end position="145"/>
    </location>
</feature>
<evidence type="ECO:0000259" key="1">
    <source>
        <dbReference type="Pfam" id="PF14588"/>
    </source>
</evidence>
<dbReference type="InterPro" id="IPR013813">
    <property type="entry name" value="Endoribo_LPSP/chorism_mut-like"/>
</dbReference>
<reference evidence="2 3" key="2">
    <citation type="journal article" date="2012" name="Stand. Genomic Sci.">
        <title>Complete genome sequence of the moderately thermophilic mineral-sulfide-oxidizing firmicute Sulfobacillus acidophilus type strain (NAL(T)).</title>
        <authorList>
            <person name="Anderson I."/>
            <person name="Chertkov O."/>
            <person name="Chen A."/>
            <person name="Saunders E."/>
            <person name="Lapidus A."/>
            <person name="Nolan M."/>
            <person name="Lucas S."/>
            <person name="Hammon N."/>
            <person name="Deshpande S."/>
            <person name="Cheng J.F."/>
            <person name="Han C."/>
            <person name="Tapia R."/>
            <person name="Goodwin L.A."/>
            <person name="Pitluck S."/>
            <person name="Liolios K."/>
            <person name="Pagani I."/>
            <person name="Ivanova N."/>
            <person name="Mikhailova N."/>
            <person name="Pati A."/>
            <person name="Palaniappan K."/>
            <person name="Land M."/>
            <person name="Pan C."/>
            <person name="Rohde M."/>
            <person name="Pukall R."/>
            <person name="Goker M."/>
            <person name="Detter J.C."/>
            <person name="Woyke T."/>
            <person name="Bristow J."/>
            <person name="Eisen J.A."/>
            <person name="Markowitz V."/>
            <person name="Hugenholtz P."/>
            <person name="Kyrpides N.C."/>
            <person name="Klenk H.P."/>
            <person name="Mavromatis K."/>
        </authorList>
    </citation>
    <scope>NUCLEOTIDE SEQUENCE [LARGE SCALE GENOMIC DNA]</scope>
    <source>
        <strain evidence="3">ATCC 700253 / DSM 10332 / NAL</strain>
    </source>
</reference>
<proteinExistence type="predicted"/>
<dbReference type="AlphaFoldDB" id="G8TZL7"/>
<sequence length="153" mass="15885">MSITVRLQELGITLPPPPKAVAAYVPAVVSGRLCFTSGQLPFADGRLLAEGRVGGEVTPEDAYQAARQAALNALSVAAQAAGGVDRLKRVVKVVGFVQSTDDFHGQPQVINGASELFESVFGEAGRHARSAVGTNALPLNAAVEVECIFEIGD</sequence>
<dbReference type="STRING" id="679936.Sulac_1764"/>
<dbReference type="CDD" id="cd02199">
    <property type="entry name" value="YjgF_YER057c_UK114_like_1"/>
    <property type="match status" value="1"/>
</dbReference>
<dbReference type="PANTHER" id="PTHR43760:SF1">
    <property type="entry name" value="ENDORIBONUCLEASE L-PSP_CHORISMATE MUTASE-LIKE DOMAIN-CONTAINING PROTEIN"/>
    <property type="match status" value="1"/>
</dbReference>
<protein>
    <submittedName>
        <fullName evidence="2">Endoribonuclease L-PSP</fullName>
    </submittedName>
</protein>
<dbReference type="KEGG" id="sap:Sulac_1764"/>
<dbReference type="Proteomes" id="UP000005439">
    <property type="component" value="Chromosome"/>
</dbReference>
<name>G8TZL7_SULAD</name>
<dbReference type="InterPro" id="IPR035959">
    <property type="entry name" value="RutC-like_sf"/>
</dbReference>
<dbReference type="SUPFAM" id="SSF55298">
    <property type="entry name" value="YjgF-like"/>
    <property type="match status" value="1"/>
</dbReference>
<evidence type="ECO:0000313" key="2">
    <source>
        <dbReference type="EMBL" id="AEW05257.1"/>
    </source>
</evidence>
<accession>G8TZL7</accession>